<protein>
    <submittedName>
        <fullName evidence="1">Capsid protein</fullName>
    </submittedName>
</protein>
<sequence length="312" mass="36523">MAYRRYPARRTNYRRRRSVRSRLRFRRRTYFRRRVRRSRPRVSRRRILQVASRKKFDTQLGSTSSVPEVPTKLQLRIGATYVLSCPTFLPAPVEGIVNEEGRYRRARQEVFFRGFKERIFWTTAVHMTWRRIVFYSHERIEVARPITVTNPNTNNPFLRRNLAEFLPAPGEADAILGEALWQGTSGIDYTEDTRMYARLDPQRTQVVYDRTVDLNPNFDMWDDTQPVPGTLGKHYSRKLWHPVNRNITYVQDEDGGDKMVPTATNGWATRSPQSGGNVYVMDIFHTGQGGNPAADVKCGEFSLESTVYWHER</sequence>
<name>A0A8F5MLJ1_9VIRU</name>
<evidence type="ECO:0000313" key="1">
    <source>
        <dbReference type="EMBL" id="QXN75514.1"/>
    </source>
</evidence>
<reference evidence="1" key="1">
    <citation type="submission" date="2021-02" db="EMBL/GenBank/DDBJ databases">
        <title>Agricultural practices are the primary influencer of seasonal variation in a dryland aerobiome.</title>
        <authorList>
            <person name="Finn D.R."/>
            <person name="Maldonado J."/>
            <person name="Schmidlin K."/>
            <person name="Kraberger S."/>
            <person name="Fontenele R.S."/>
            <person name="Herckes P."/>
            <person name="Fraser M."/>
            <person name="Garcia-Pichel F."/>
            <person name="Varsani A."/>
        </authorList>
    </citation>
    <scope>NUCLEOTIDE SEQUENCE</scope>
    <source>
        <strain evidence="1">D12_1103</strain>
    </source>
</reference>
<proteinExistence type="predicted"/>
<dbReference type="EMBL" id="MW678900">
    <property type="protein sequence ID" value="QXN75514.1"/>
    <property type="molecule type" value="Genomic_DNA"/>
</dbReference>
<accession>A0A8F5MLJ1</accession>
<organism evidence="1">
    <name type="scientific">Genomoviridae sp</name>
    <dbReference type="NCBI Taxonomy" id="2202565"/>
    <lineage>
        <taxon>Viruses</taxon>
        <taxon>Monodnaviria</taxon>
        <taxon>Shotokuvirae</taxon>
        <taxon>Cressdnaviricota</taxon>
        <taxon>Repensiviricetes</taxon>
        <taxon>Geplafuvirales</taxon>
        <taxon>Genomoviridae</taxon>
    </lineage>
</organism>